<reference evidence="2" key="1">
    <citation type="submission" date="2022-11" db="EMBL/GenBank/DDBJ databases">
        <title>Larsenimonas rhizosphaerae sp. nov., isolated from a tidal mudflat.</title>
        <authorList>
            <person name="Lee S.D."/>
            <person name="Kim I.S."/>
        </authorList>
    </citation>
    <scope>NUCLEOTIDE SEQUENCE</scope>
    <source>
        <strain evidence="2">GH2-1</strain>
    </source>
</reference>
<protein>
    <submittedName>
        <fullName evidence="2">Gamma-glutamylcyclotransferase</fullName>
    </submittedName>
</protein>
<dbReference type="Proteomes" id="UP001165678">
    <property type="component" value="Unassembled WGS sequence"/>
</dbReference>
<name>A0AA42CYJ4_9GAMM</name>
<dbReference type="InterPro" id="IPR036568">
    <property type="entry name" value="GGCT-like_sf"/>
</dbReference>
<organism evidence="2 3">
    <name type="scientific">Larsenimonas rhizosphaerae</name>
    <dbReference type="NCBI Taxonomy" id="2944682"/>
    <lineage>
        <taxon>Bacteria</taxon>
        <taxon>Pseudomonadati</taxon>
        <taxon>Pseudomonadota</taxon>
        <taxon>Gammaproteobacteria</taxon>
        <taxon>Oceanospirillales</taxon>
        <taxon>Halomonadaceae</taxon>
        <taxon>Larsenimonas</taxon>
    </lineage>
</organism>
<dbReference type="SUPFAM" id="SSF110857">
    <property type="entry name" value="Gamma-glutamyl cyclotransferase-like"/>
    <property type="match status" value="1"/>
</dbReference>
<proteinExistence type="predicted"/>
<dbReference type="AlphaFoldDB" id="A0AA42CYJ4"/>
<dbReference type="Pfam" id="PF06094">
    <property type="entry name" value="GGACT"/>
    <property type="match status" value="1"/>
</dbReference>
<evidence type="ECO:0000259" key="1">
    <source>
        <dbReference type="Pfam" id="PF06094"/>
    </source>
</evidence>
<dbReference type="InterPro" id="IPR009288">
    <property type="entry name" value="AIG2-like_dom"/>
</dbReference>
<dbReference type="RefSeq" id="WP_265896758.1">
    <property type="nucleotide sequence ID" value="NZ_JAPIVE010000004.1"/>
</dbReference>
<keyword evidence="3" id="KW-1185">Reference proteome</keyword>
<dbReference type="InterPro" id="IPR013024">
    <property type="entry name" value="GGCT-like"/>
</dbReference>
<evidence type="ECO:0000313" key="2">
    <source>
        <dbReference type="EMBL" id="MCX2525215.1"/>
    </source>
</evidence>
<comment type="caution">
    <text evidence="2">The sequence shown here is derived from an EMBL/GenBank/DDBJ whole genome shotgun (WGS) entry which is preliminary data.</text>
</comment>
<dbReference type="Gene3D" id="3.10.490.10">
    <property type="entry name" value="Gamma-glutamyl cyclotransferase-like"/>
    <property type="match status" value="1"/>
</dbReference>
<dbReference type="CDD" id="cd06661">
    <property type="entry name" value="GGCT_like"/>
    <property type="match status" value="1"/>
</dbReference>
<gene>
    <name evidence="2" type="ORF">OQ287_13295</name>
</gene>
<evidence type="ECO:0000313" key="3">
    <source>
        <dbReference type="Proteomes" id="UP001165678"/>
    </source>
</evidence>
<accession>A0AA42CYJ4</accession>
<sequence>MPRLFVYAHLLRTAPLHHLLDGARLLGHHRTTTSFTLLETTCGVCLSPEGTTPIDGEVYSLTYSHLNALDEALINTHPLHRAELVTPYGEAWYYALDPVPMDAVALPHGDWLAWRARQRR</sequence>
<dbReference type="EMBL" id="JAPIVE010000004">
    <property type="protein sequence ID" value="MCX2525215.1"/>
    <property type="molecule type" value="Genomic_DNA"/>
</dbReference>
<feature type="domain" description="Gamma-glutamylcyclotransferase AIG2-like" evidence="1">
    <location>
        <begin position="4"/>
        <end position="112"/>
    </location>
</feature>